<evidence type="ECO:0000256" key="4">
    <source>
        <dbReference type="ARBA" id="ARBA00022679"/>
    </source>
</evidence>
<dbReference type="InterPro" id="IPR036890">
    <property type="entry name" value="HATPase_C_sf"/>
</dbReference>
<keyword evidence="12" id="KW-1185">Reference proteome</keyword>
<evidence type="ECO:0000256" key="5">
    <source>
        <dbReference type="ARBA" id="ARBA00022741"/>
    </source>
</evidence>
<evidence type="ECO:0000256" key="1">
    <source>
        <dbReference type="ARBA" id="ARBA00000085"/>
    </source>
</evidence>
<evidence type="ECO:0000256" key="7">
    <source>
        <dbReference type="ARBA" id="ARBA00022840"/>
    </source>
</evidence>
<accession>A0ABV6P4Y8</accession>
<comment type="caution">
    <text evidence="11">The sequence shown here is derived from an EMBL/GenBank/DDBJ whole genome shotgun (WGS) entry which is preliminary data.</text>
</comment>
<dbReference type="Gene3D" id="1.20.5.1930">
    <property type="match status" value="1"/>
</dbReference>
<keyword evidence="7" id="KW-0067">ATP-binding</keyword>
<dbReference type="InterPro" id="IPR011712">
    <property type="entry name" value="Sig_transdc_His_kin_sub3_dim/P"/>
</dbReference>
<dbReference type="InterPro" id="IPR003594">
    <property type="entry name" value="HATPase_dom"/>
</dbReference>
<keyword evidence="8" id="KW-0902">Two-component regulatory system</keyword>
<comment type="catalytic activity">
    <reaction evidence="1">
        <text>ATP + protein L-histidine = ADP + protein N-phospho-L-histidine.</text>
        <dbReference type="EC" id="2.7.13.3"/>
    </reaction>
</comment>
<organism evidence="11 12">
    <name type="scientific">Plantactinospora siamensis</name>
    <dbReference type="NCBI Taxonomy" id="555372"/>
    <lineage>
        <taxon>Bacteria</taxon>
        <taxon>Bacillati</taxon>
        <taxon>Actinomycetota</taxon>
        <taxon>Actinomycetes</taxon>
        <taxon>Micromonosporales</taxon>
        <taxon>Micromonosporaceae</taxon>
        <taxon>Plantactinospora</taxon>
    </lineage>
</organism>
<keyword evidence="9" id="KW-0812">Transmembrane</keyword>
<keyword evidence="9" id="KW-0472">Membrane</keyword>
<keyword evidence="6 11" id="KW-0418">Kinase</keyword>
<dbReference type="Pfam" id="PF07730">
    <property type="entry name" value="HisKA_3"/>
    <property type="match status" value="1"/>
</dbReference>
<evidence type="ECO:0000256" key="3">
    <source>
        <dbReference type="ARBA" id="ARBA00022553"/>
    </source>
</evidence>
<gene>
    <name evidence="11" type="ORF">ACFFHU_24760</name>
</gene>
<dbReference type="Proteomes" id="UP001589894">
    <property type="component" value="Unassembled WGS sequence"/>
</dbReference>
<evidence type="ECO:0000313" key="11">
    <source>
        <dbReference type="EMBL" id="MFC0567338.1"/>
    </source>
</evidence>
<dbReference type="SUPFAM" id="SSF55874">
    <property type="entry name" value="ATPase domain of HSP90 chaperone/DNA topoisomerase II/histidine kinase"/>
    <property type="match status" value="1"/>
</dbReference>
<proteinExistence type="predicted"/>
<dbReference type="Gene3D" id="3.30.565.10">
    <property type="entry name" value="Histidine kinase-like ATPase, C-terminal domain"/>
    <property type="match status" value="1"/>
</dbReference>
<dbReference type="SMART" id="SM00387">
    <property type="entry name" value="HATPase_c"/>
    <property type="match status" value="1"/>
</dbReference>
<dbReference type="InterPro" id="IPR025828">
    <property type="entry name" value="Put_sensor_dom"/>
</dbReference>
<name>A0ABV6P4Y8_9ACTN</name>
<dbReference type="PANTHER" id="PTHR24421:SF10">
    <property type="entry name" value="NITRATE_NITRITE SENSOR PROTEIN NARQ"/>
    <property type="match status" value="1"/>
</dbReference>
<dbReference type="CDD" id="cd16917">
    <property type="entry name" value="HATPase_UhpB-NarQ-NarX-like"/>
    <property type="match status" value="1"/>
</dbReference>
<feature type="transmembrane region" description="Helical" evidence="9">
    <location>
        <begin position="21"/>
        <end position="45"/>
    </location>
</feature>
<keyword evidence="5" id="KW-0547">Nucleotide-binding</keyword>
<evidence type="ECO:0000259" key="10">
    <source>
        <dbReference type="SMART" id="SM00387"/>
    </source>
</evidence>
<evidence type="ECO:0000256" key="9">
    <source>
        <dbReference type="SAM" id="Phobius"/>
    </source>
</evidence>
<keyword evidence="3" id="KW-0597">Phosphoprotein</keyword>
<dbReference type="EMBL" id="JBHLUE010000021">
    <property type="protein sequence ID" value="MFC0567338.1"/>
    <property type="molecule type" value="Genomic_DNA"/>
</dbReference>
<evidence type="ECO:0000313" key="12">
    <source>
        <dbReference type="Proteomes" id="UP001589894"/>
    </source>
</evidence>
<dbReference type="Pfam" id="PF02518">
    <property type="entry name" value="HATPase_c"/>
    <property type="match status" value="1"/>
</dbReference>
<dbReference type="RefSeq" id="WP_377342635.1">
    <property type="nucleotide sequence ID" value="NZ_JBHLUE010000021.1"/>
</dbReference>
<dbReference type="Pfam" id="PF13796">
    <property type="entry name" value="Sensor"/>
    <property type="match status" value="1"/>
</dbReference>
<evidence type="ECO:0000256" key="6">
    <source>
        <dbReference type="ARBA" id="ARBA00022777"/>
    </source>
</evidence>
<dbReference type="GO" id="GO:0016301">
    <property type="term" value="F:kinase activity"/>
    <property type="evidence" value="ECO:0007669"/>
    <property type="project" value="UniProtKB-KW"/>
</dbReference>
<feature type="transmembrane region" description="Helical" evidence="9">
    <location>
        <begin position="112"/>
        <end position="142"/>
    </location>
</feature>
<reference evidence="11 12" key="1">
    <citation type="submission" date="2024-09" db="EMBL/GenBank/DDBJ databases">
        <authorList>
            <person name="Sun Q."/>
            <person name="Mori K."/>
        </authorList>
    </citation>
    <scope>NUCLEOTIDE SEQUENCE [LARGE SCALE GENOMIC DNA]</scope>
    <source>
        <strain evidence="11 12">TBRC 2205</strain>
    </source>
</reference>
<keyword evidence="4" id="KW-0808">Transferase</keyword>
<feature type="domain" description="Histidine kinase/HSP90-like ATPase" evidence="10">
    <location>
        <begin position="335"/>
        <end position="425"/>
    </location>
</feature>
<dbReference type="EC" id="2.7.13.3" evidence="2"/>
<feature type="transmembrane region" description="Helical" evidence="9">
    <location>
        <begin position="177"/>
        <end position="197"/>
    </location>
</feature>
<dbReference type="PANTHER" id="PTHR24421">
    <property type="entry name" value="NITRATE/NITRITE SENSOR PROTEIN NARX-RELATED"/>
    <property type="match status" value="1"/>
</dbReference>
<keyword evidence="9" id="KW-1133">Transmembrane helix</keyword>
<evidence type="ECO:0000256" key="2">
    <source>
        <dbReference type="ARBA" id="ARBA00012438"/>
    </source>
</evidence>
<dbReference type="InterPro" id="IPR050482">
    <property type="entry name" value="Sensor_HK_TwoCompSys"/>
</dbReference>
<evidence type="ECO:0000256" key="8">
    <source>
        <dbReference type="ARBA" id="ARBA00023012"/>
    </source>
</evidence>
<sequence length="425" mass="45111">MTVLLRVLTEPFRARTWRETAHLLLGALVSVVCLAFVALLGYALIASVTVAGLALLAAVVASARAVSVVERARARLLAGTGPPRPAPLAHTRSGPVGWTRDALGDRTGWRCLLYALLAAPLGVAQAYLVALCWVESVAALSYPLWRGWLPSPGQQPAGRIAVVDWRWHPGDWPPHPVLVSAAGLVGLLATPWLVHGLTAADRLRWRLLPGQPADDRLRVMTRRRDQAVEQSRAHLRRLERDLHDGAQVRIVALAMELGRAREELEAGPPHPAAARVAAAHAEAKQALVELRDLARGIYPAVLTDLGLDGAVPMVAARCPVPVSTELELAARPTPVVEGTAYFCVGELLANLAKHSRARDGWVRIRRRGDHLVVQVGDDGAGGAVVRPGGGLAGLVERVDSVGGTLTVTSPAGGPTVVTVELPCVS</sequence>
<protein>
    <recommendedName>
        <fullName evidence="2">histidine kinase</fullName>
        <ecNumber evidence="2">2.7.13.3</ecNumber>
    </recommendedName>
</protein>
<feature type="transmembrane region" description="Helical" evidence="9">
    <location>
        <begin position="51"/>
        <end position="69"/>
    </location>
</feature>